<sequence length="273" mass="31970">YGYNPVYIDFDAFEESSIFKVISQLIDVKKDNFIIDLTQIEMNQIVSLDLTNLPNLKSLNENVLYGLENLEILHLSKMNFLKFPSSSYKNLLNLNKLILNKITFKNLSIFKDSKYIDKLSLKNCCFVKNQLTNDNYEILNNLKSLESDIDLEIFEKNYSTLEILSLEYQTLKNLNNFKMLKFLNIRNCSPLECINFLNDLNQMEFLDFKLPNNLIDSFELVNLYKLKFLVLTCENIPNFNESFKNLQGLELINAKSIPRDQFVNLINVDYLAL</sequence>
<dbReference type="Proteomes" id="UP000663879">
    <property type="component" value="Unassembled WGS sequence"/>
</dbReference>
<dbReference type="SUPFAM" id="SSF52058">
    <property type="entry name" value="L domain-like"/>
    <property type="match status" value="1"/>
</dbReference>
<organism evidence="1 2">
    <name type="scientific">Brachionus calyciflorus</name>
    <dbReference type="NCBI Taxonomy" id="104777"/>
    <lineage>
        <taxon>Eukaryota</taxon>
        <taxon>Metazoa</taxon>
        <taxon>Spiralia</taxon>
        <taxon>Gnathifera</taxon>
        <taxon>Rotifera</taxon>
        <taxon>Eurotatoria</taxon>
        <taxon>Monogononta</taxon>
        <taxon>Pseudotrocha</taxon>
        <taxon>Ploima</taxon>
        <taxon>Brachionidae</taxon>
        <taxon>Brachionus</taxon>
    </lineage>
</organism>
<dbReference type="Gene3D" id="3.80.10.10">
    <property type="entry name" value="Ribonuclease Inhibitor"/>
    <property type="match status" value="1"/>
</dbReference>
<proteinExistence type="predicted"/>
<protein>
    <submittedName>
        <fullName evidence="1">Uncharacterized protein</fullName>
    </submittedName>
</protein>
<dbReference type="InterPro" id="IPR032675">
    <property type="entry name" value="LRR_dom_sf"/>
</dbReference>
<keyword evidence="2" id="KW-1185">Reference proteome</keyword>
<dbReference type="EMBL" id="CAJNOC010009702">
    <property type="protein sequence ID" value="CAF1131965.1"/>
    <property type="molecule type" value="Genomic_DNA"/>
</dbReference>
<name>A0A814REM8_9BILA</name>
<feature type="non-terminal residue" evidence="1">
    <location>
        <position position="273"/>
    </location>
</feature>
<evidence type="ECO:0000313" key="1">
    <source>
        <dbReference type="EMBL" id="CAF1131965.1"/>
    </source>
</evidence>
<dbReference type="AlphaFoldDB" id="A0A814REM8"/>
<accession>A0A814REM8</accession>
<evidence type="ECO:0000313" key="2">
    <source>
        <dbReference type="Proteomes" id="UP000663879"/>
    </source>
</evidence>
<feature type="non-terminal residue" evidence="1">
    <location>
        <position position="1"/>
    </location>
</feature>
<reference evidence="1" key="1">
    <citation type="submission" date="2021-02" db="EMBL/GenBank/DDBJ databases">
        <authorList>
            <person name="Nowell W R."/>
        </authorList>
    </citation>
    <scope>NUCLEOTIDE SEQUENCE</scope>
    <source>
        <strain evidence="1">Ploen Becks lab</strain>
    </source>
</reference>
<gene>
    <name evidence="1" type="ORF">OXX778_LOCUS22515</name>
</gene>
<comment type="caution">
    <text evidence="1">The sequence shown here is derived from an EMBL/GenBank/DDBJ whole genome shotgun (WGS) entry which is preliminary data.</text>
</comment>